<dbReference type="PANTHER" id="PTHR14239">
    <property type="entry name" value="DUDULIN-RELATED"/>
    <property type="match status" value="1"/>
</dbReference>
<name>A0A3F3HAL6_9LACO</name>
<accession>A0A3F3HAL6</accession>
<dbReference type="InterPro" id="IPR036291">
    <property type="entry name" value="NAD(P)-bd_dom_sf"/>
</dbReference>
<dbReference type="InterPro" id="IPR051267">
    <property type="entry name" value="STEAP_metalloreductase"/>
</dbReference>
<dbReference type="AlphaFoldDB" id="A0A3F3HAL6"/>
<sequence>MNVTVFGKGNIGSAVGAQLEKAGNQVDYVTTEHKADAVADLVILAVPYAALASIAKEYQQKFAGKTIVETTNPVNFKTFDSLDVPADSSATAQLQADLPDSHVLKAFNTIFAANLASGKVGDNPVEVLTAGDNKDSKELLQKAFEGSDLDVVDAGSLRRARELESIGFLQMTLAVTKQIAWTGGFAVVK</sequence>
<dbReference type="PANTHER" id="PTHR14239:SF10">
    <property type="entry name" value="REDUCTASE"/>
    <property type="match status" value="1"/>
</dbReference>
<protein>
    <submittedName>
        <fullName evidence="1">Dinucleotide-binding protein</fullName>
    </submittedName>
</protein>
<dbReference type="EMBL" id="DF968081">
    <property type="protein sequence ID" value="GAP04300.1"/>
    <property type="molecule type" value="Genomic_DNA"/>
</dbReference>
<dbReference type="SUPFAM" id="SSF51735">
    <property type="entry name" value="NAD(P)-binding Rossmann-fold domains"/>
    <property type="match status" value="1"/>
</dbReference>
<gene>
    <name evidence="1" type="ORF">FTRO_0040390</name>
</gene>
<dbReference type="Proteomes" id="UP000064514">
    <property type="component" value="Unassembled WGS sequence"/>
</dbReference>
<proteinExistence type="predicted"/>
<dbReference type="GO" id="GO:0016491">
    <property type="term" value="F:oxidoreductase activity"/>
    <property type="evidence" value="ECO:0007669"/>
    <property type="project" value="UniProtKB-KW"/>
</dbReference>
<organism evidence="1">
    <name type="scientific">Fructobacillus tropaeoli</name>
    <dbReference type="NCBI Taxonomy" id="709323"/>
    <lineage>
        <taxon>Bacteria</taxon>
        <taxon>Bacillati</taxon>
        <taxon>Bacillota</taxon>
        <taxon>Bacilli</taxon>
        <taxon>Lactobacillales</taxon>
        <taxon>Lactobacillaceae</taxon>
        <taxon>Fructobacillus</taxon>
    </lineage>
</organism>
<dbReference type="Gene3D" id="3.40.50.720">
    <property type="entry name" value="NAD(P)-binding Rossmann-like Domain"/>
    <property type="match status" value="1"/>
</dbReference>
<reference evidence="1" key="1">
    <citation type="journal article" date="2015" name="BMC Genomics">
        <title>Comparative genomics of Fructobacillus spp. and Leuconostoc spp. reveals niche-specific evolution of Fructobacillus spp.</title>
        <authorList>
            <person name="Endo A."/>
            <person name="Tanizawa Y."/>
            <person name="Tanaka N."/>
            <person name="Maeno S."/>
            <person name="Kumar H."/>
            <person name="Shiwa Y."/>
            <person name="Okada S."/>
            <person name="Yoshikawa H."/>
            <person name="Dicks L."/>
            <person name="Nakagawa J."/>
            <person name="Arita M."/>
        </authorList>
    </citation>
    <scope>NUCLEOTIDE SEQUENCE [LARGE SCALE GENOMIC DNA]</scope>
    <source>
        <strain evidence="1">F214-1</strain>
    </source>
</reference>
<evidence type="ECO:0000313" key="1">
    <source>
        <dbReference type="EMBL" id="GAP04300.1"/>
    </source>
</evidence>
<dbReference type="RefSeq" id="WP_059393730.1">
    <property type="nucleotide sequence ID" value="NZ_CAUZLZ010000004.1"/>
</dbReference>